<evidence type="ECO:0000256" key="9">
    <source>
        <dbReference type="ARBA" id="ARBA00023136"/>
    </source>
</evidence>
<evidence type="ECO:0000256" key="3">
    <source>
        <dbReference type="ARBA" id="ARBA00022448"/>
    </source>
</evidence>
<feature type="binding site" description="axial binding residue" evidence="11">
    <location>
        <position position="189"/>
    </location>
    <ligand>
        <name>heme b</name>
        <dbReference type="ChEBI" id="CHEBI:60344"/>
        <note>ligand shared with SDHC</note>
    </ligand>
    <ligandPart>
        <name>Fe</name>
        <dbReference type="ChEBI" id="CHEBI:18248"/>
    </ligandPart>
</feature>
<dbReference type="Pfam" id="PF05328">
    <property type="entry name" value="CybS"/>
    <property type="match status" value="1"/>
</dbReference>
<dbReference type="PANTHER" id="PTHR13337">
    <property type="entry name" value="SUCCINATE DEHYDROGENASE"/>
    <property type="match status" value="1"/>
</dbReference>
<dbReference type="GO" id="GO:0046872">
    <property type="term" value="F:metal ion binding"/>
    <property type="evidence" value="ECO:0007669"/>
    <property type="project" value="UniProtKB-KW"/>
</dbReference>
<evidence type="ECO:0000256" key="6">
    <source>
        <dbReference type="ARBA" id="ARBA00022946"/>
    </source>
</evidence>
<proteinExistence type="inferred from homology"/>
<dbReference type="GO" id="GO:0006099">
    <property type="term" value="P:tricarboxylic acid cycle"/>
    <property type="evidence" value="ECO:0007669"/>
    <property type="project" value="TreeGrafter"/>
</dbReference>
<dbReference type="AlphaFoldDB" id="A0AAN8N1R7"/>
<comment type="caution">
    <text evidence="13">The sequence shown here is derived from an EMBL/GenBank/DDBJ whole genome shotgun (WGS) entry which is preliminary data.</text>
</comment>
<evidence type="ECO:0000256" key="7">
    <source>
        <dbReference type="ARBA" id="ARBA00022989"/>
    </source>
</evidence>
<gene>
    <name evidence="13" type="primary">SDH4</name>
    <name evidence="13" type="ORF">TWF718_006801</name>
</gene>
<dbReference type="FunFam" id="1.20.1300.10:FF:000007">
    <property type="entry name" value="Succinate dehydrogenase [ubiquinone] cytochrome b small subunit"/>
    <property type="match status" value="1"/>
</dbReference>
<dbReference type="EMBL" id="JAVHNR010000004">
    <property type="protein sequence ID" value="KAK6344849.1"/>
    <property type="molecule type" value="Genomic_DNA"/>
</dbReference>
<comment type="subcellular location">
    <subcellularLocation>
        <location evidence="1 12">Mitochondrion inner membrane</location>
        <topology evidence="1 12">Multi-pass membrane protein</topology>
    </subcellularLocation>
</comment>
<evidence type="ECO:0000313" key="13">
    <source>
        <dbReference type="EMBL" id="KAK6344849.1"/>
    </source>
</evidence>
<sequence length="249" mass="27215">MELAGLRLAGLSLHGFWPTRNSQLQTVLPSVCSSPILSLPPQKTKTPTTVITISESKSADRQIDRQDRPSIPFRWLFPTMASTLRSSTARRILAAAKPTSAIRLLPQTRVAAFHVSQRHQILPPGPQVVHGTVNDPVPVPTPNATHGSYHWAFERIIALGMIPLTVAPFAAGSANPALDAALGTALVLHSHIGFDACVTDYFPKRQYPKTRTFMIWLLRASTITAAVGLFSIQTNDIGLTEGIKRFWRA</sequence>
<dbReference type="GO" id="GO:0098796">
    <property type="term" value="C:membrane protein complex"/>
    <property type="evidence" value="ECO:0007669"/>
    <property type="project" value="UniProtKB-ARBA"/>
</dbReference>
<keyword evidence="11" id="KW-0479">Metal-binding</keyword>
<evidence type="ECO:0000256" key="12">
    <source>
        <dbReference type="RuleBase" id="RU364031"/>
    </source>
</evidence>
<dbReference type="InterPro" id="IPR034804">
    <property type="entry name" value="SQR/QFR_C/D"/>
</dbReference>
<dbReference type="PANTHER" id="PTHR13337:SF2">
    <property type="entry name" value="SUCCINATE DEHYDROGENASE [UBIQUINONE] CYTOCHROME B SMALL SUBUNIT, MITOCHONDRIAL"/>
    <property type="match status" value="1"/>
</dbReference>
<comment type="similarity">
    <text evidence="2 12">Belongs to the CybS family.</text>
</comment>
<dbReference type="GO" id="GO:0005743">
    <property type="term" value="C:mitochondrial inner membrane"/>
    <property type="evidence" value="ECO:0007669"/>
    <property type="project" value="UniProtKB-SubCell"/>
</dbReference>
<name>A0AAN8N1R7_9PEZI</name>
<keyword evidence="14" id="KW-1185">Reference proteome</keyword>
<evidence type="ECO:0000256" key="8">
    <source>
        <dbReference type="ARBA" id="ARBA00023128"/>
    </source>
</evidence>
<evidence type="ECO:0000256" key="1">
    <source>
        <dbReference type="ARBA" id="ARBA00004448"/>
    </source>
</evidence>
<keyword evidence="6 12" id="KW-0809">Transit peptide</keyword>
<keyword evidence="11" id="KW-0408">Iron</keyword>
<evidence type="ECO:0000256" key="5">
    <source>
        <dbReference type="ARBA" id="ARBA00022792"/>
    </source>
</evidence>
<dbReference type="GO" id="GO:0006121">
    <property type="term" value="P:mitochondrial electron transport, succinate to ubiquinone"/>
    <property type="evidence" value="ECO:0007669"/>
    <property type="project" value="TreeGrafter"/>
</dbReference>
<feature type="binding site" evidence="10">
    <location>
        <position position="201"/>
    </location>
    <ligand>
        <name>a ubiquinone</name>
        <dbReference type="ChEBI" id="CHEBI:16389"/>
        <note>ligand shared with IP/SDHB</note>
    </ligand>
</feature>
<organism evidence="13 14">
    <name type="scientific">Orbilia javanica</name>
    <dbReference type="NCBI Taxonomy" id="47235"/>
    <lineage>
        <taxon>Eukaryota</taxon>
        <taxon>Fungi</taxon>
        <taxon>Dikarya</taxon>
        <taxon>Ascomycota</taxon>
        <taxon>Pezizomycotina</taxon>
        <taxon>Orbiliomycetes</taxon>
        <taxon>Orbiliales</taxon>
        <taxon>Orbiliaceae</taxon>
        <taxon>Orbilia</taxon>
    </lineage>
</organism>
<evidence type="ECO:0000256" key="11">
    <source>
        <dbReference type="PIRSR" id="PIRSR607992-2"/>
    </source>
</evidence>
<evidence type="ECO:0000313" key="14">
    <source>
        <dbReference type="Proteomes" id="UP001313282"/>
    </source>
</evidence>
<dbReference type="InterPro" id="IPR007992">
    <property type="entry name" value="CybS"/>
</dbReference>
<dbReference type="Proteomes" id="UP001313282">
    <property type="component" value="Unassembled WGS sequence"/>
</dbReference>
<accession>A0AAN8N1R7</accession>
<reference evidence="13 14" key="1">
    <citation type="submission" date="2019-10" db="EMBL/GenBank/DDBJ databases">
        <authorList>
            <person name="Palmer J.M."/>
        </authorList>
    </citation>
    <scope>NUCLEOTIDE SEQUENCE [LARGE SCALE GENOMIC DNA]</scope>
    <source>
        <strain evidence="13 14">TWF718</strain>
    </source>
</reference>
<evidence type="ECO:0000256" key="2">
    <source>
        <dbReference type="ARBA" id="ARBA00007294"/>
    </source>
</evidence>
<evidence type="ECO:0000256" key="4">
    <source>
        <dbReference type="ARBA" id="ARBA00022692"/>
    </source>
</evidence>
<evidence type="ECO:0000256" key="10">
    <source>
        <dbReference type="PIRSR" id="PIRSR607992-1"/>
    </source>
</evidence>
<keyword evidence="5 12" id="KW-0999">Mitochondrion inner membrane</keyword>
<keyword evidence="4" id="KW-0812">Transmembrane</keyword>
<keyword evidence="9 12" id="KW-0472">Membrane</keyword>
<keyword evidence="8 12" id="KW-0496">Mitochondrion</keyword>
<dbReference type="Gene3D" id="1.20.1300.10">
    <property type="entry name" value="Fumarate reductase/succinate dehydrogenase, transmembrane subunit"/>
    <property type="match status" value="1"/>
</dbReference>
<dbReference type="GO" id="GO:0020037">
    <property type="term" value="F:heme binding"/>
    <property type="evidence" value="ECO:0007669"/>
    <property type="project" value="TreeGrafter"/>
</dbReference>
<dbReference type="GO" id="GO:0048039">
    <property type="term" value="F:ubiquinone binding"/>
    <property type="evidence" value="ECO:0007669"/>
    <property type="project" value="TreeGrafter"/>
</dbReference>
<keyword evidence="7" id="KW-1133">Transmembrane helix</keyword>
<dbReference type="CDD" id="cd03496">
    <property type="entry name" value="SQR_TypeC_CybS"/>
    <property type="match status" value="1"/>
</dbReference>
<protein>
    <recommendedName>
        <fullName evidence="12">Succinate dehydrogenase [ubiquinone] cytochrome b small subunit</fullName>
    </recommendedName>
</protein>
<keyword evidence="3" id="KW-0813">Transport</keyword>